<reference evidence="1" key="1">
    <citation type="submission" date="2020-08" db="EMBL/GenBank/DDBJ databases">
        <title>Multicomponent nature underlies the extraordinary mechanical properties of spider dragline silk.</title>
        <authorList>
            <person name="Kono N."/>
            <person name="Nakamura H."/>
            <person name="Mori M."/>
            <person name="Yoshida Y."/>
            <person name="Ohtoshi R."/>
            <person name="Malay A.D."/>
            <person name="Moran D.A.P."/>
            <person name="Tomita M."/>
            <person name="Numata K."/>
            <person name="Arakawa K."/>
        </authorList>
    </citation>
    <scope>NUCLEOTIDE SEQUENCE</scope>
</reference>
<proteinExistence type="predicted"/>
<protein>
    <submittedName>
        <fullName evidence="1">Uncharacterized protein</fullName>
    </submittedName>
</protein>
<gene>
    <name evidence="1" type="ORF">TNIN_473991</name>
</gene>
<sequence length="14" mass="1723">RKIGMGEFRHYQNS</sequence>
<evidence type="ECO:0000313" key="1">
    <source>
        <dbReference type="EMBL" id="GFY70814.1"/>
    </source>
</evidence>
<dbReference type="Proteomes" id="UP000886998">
    <property type="component" value="Unassembled WGS sequence"/>
</dbReference>
<evidence type="ECO:0000313" key="2">
    <source>
        <dbReference type="Proteomes" id="UP000886998"/>
    </source>
</evidence>
<feature type="non-terminal residue" evidence="1">
    <location>
        <position position="1"/>
    </location>
</feature>
<keyword evidence="2" id="KW-1185">Reference proteome</keyword>
<comment type="caution">
    <text evidence="1">The sequence shown here is derived from an EMBL/GenBank/DDBJ whole genome shotgun (WGS) entry which is preliminary data.</text>
</comment>
<organism evidence="1 2">
    <name type="scientific">Trichonephila inaurata madagascariensis</name>
    <dbReference type="NCBI Taxonomy" id="2747483"/>
    <lineage>
        <taxon>Eukaryota</taxon>
        <taxon>Metazoa</taxon>
        <taxon>Ecdysozoa</taxon>
        <taxon>Arthropoda</taxon>
        <taxon>Chelicerata</taxon>
        <taxon>Arachnida</taxon>
        <taxon>Araneae</taxon>
        <taxon>Araneomorphae</taxon>
        <taxon>Entelegynae</taxon>
        <taxon>Araneoidea</taxon>
        <taxon>Nephilidae</taxon>
        <taxon>Trichonephila</taxon>
        <taxon>Trichonephila inaurata</taxon>
    </lineage>
</organism>
<accession>A0A8X6YJN4</accession>
<dbReference type="EMBL" id="BMAV01018432">
    <property type="protein sequence ID" value="GFY70814.1"/>
    <property type="molecule type" value="Genomic_DNA"/>
</dbReference>
<name>A0A8X6YJN4_9ARAC</name>